<name>A0A7J0EN81_9ERIC</name>
<organism evidence="2 3">
    <name type="scientific">Actinidia rufa</name>
    <dbReference type="NCBI Taxonomy" id="165716"/>
    <lineage>
        <taxon>Eukaryota</taxon>
        <taxon>Viridiplantae</taxon>
        <taxon>Streptophyta</taxon>
        <taxon>Embryophyta</taxon>
        <taxon>Tracheophyta</taxon>
        <taxon>Spermatophyta</taxon>
        <taxon>Magnoliopsida</taxon>
        <taxon>eudicotyledons</taxon>
        <taxon>Gunneridae</taxon>
        <taxon>Pentapetalae</taxon>
        <taxon>asterids</taxon>
        <taxon>Ericales</taxon>
        <taxon>Actinidiaceae</taxon>
        <taxon>Actinidia</taxon>
    </lineage>
</organism>
<reference evidence="2 3" key="1">
    <citation type="submission" date="2019-07" db="EMBL/GenBank/DDBJ databases">
        <title>De Novo Assembly of kiwifruit Actinidia rufa.</title>
        <authorList>
            <person name="Sugita-Konishi S."/>
            <person name="Sato K."/>
            <person name="Mori E."/>
            <person name="Abe Y."/>
            <person name="Kisaki G."/>
            <person name="Hamano K."/>
            <person name="Suezawa K."/>
            <person name="Otani M."/>
            <person name="Fukuda T."/>
            <person name="Manabe T."/>
            <person name="Gomi K."/>
            <person name="Tabuchi M."/>
            <person name="Akimitsu K."/>
            <person name="Kataoka I."/>
        </authorList>
    </citation>
    <scope>NUCLEOTIDE SEQUENCE [LARGE SCALE GENOMIC DNA]</scope>
    <source>
        <strain evidence="3">cv. Fuchu</strain>
    </source>
</reference>
<gene>
    <name evidence="2" type="ORF">Acr_05g0010780</name>
</gene>
<evidence type="ECO:0000313" key="3">
    <source>
        <dbReference type="Proteomes" id="UP000585474"/>
    </source>
</evidence>
<evidence type="ECO:0000256" key="1">
    <source>
        <dbReference type="SAM" id="MobiDB-lite"/>
    </source>
</evidence>
<dbReference type="Proteomes" id="UP000585474">
    <property type="component" value="Unassembled WGS sequence"/>
</dbReference>
<protein>
    <submittedName>
        <fullName evidence="2">Uncharacterized protein</fullName>
    </submittedName>
</protein>
<comment type="caution">
    <text evidence="2">The sequence shown here is derived from an EMBL/GenBank/DDBJ whole genome shotgun (WGS) entry which is preliminary data.</text>
</comment>
<sequence length="192" mass="20866">MATSNPMVEYSTKLKQAQKKMETEVNKAKLTLADVSQLKADLVLAEQAWDVSRAATVQAKGKVAAGTITAGRLLRSTPKSFLEGWLSCLKELGVLEDNMAWARAALAPDFPESPAPYSPLTLPGFDEEEFLNRLDEDEDTLEPVLDPTVTPGTEVSNPTKEIGRTVAKTFEERSVEETGIGGMEDADRIPPS</sequence>
<keyword evidence="3" id="KW-1185">Reference proteome</keyword>
<evidence type="ECO:0000313" key="2">
    <source>
        <dbReference type="EMBL" id="GFY87439.1"/>
    </source>
</evidence>
<feature type="region of interest" description="Disordered" evidence="1">
    <location>
        <begin position="140"/>
        <end position="162"/>
    </location>
</feature>
<dbReference type="EMBL" id="BJWL01000005">
    <property type="protein sequence ID" value="GFY87439.1"/>
    <property type="molecule type" value="Genomic_DNA"/>
</dbReference>
<feature type="compositionally biased region" description="Polar residues" evidence="1">
    <location>
        <begin position="150"/>
        <end position="159"/>
    </location>
</feature>
<dbReference type="AlphaFoldDB" id="A0A7J0EN81"/>
<accession>A0A7J0EN81</accession>
<proteinExistence type="predicted"/>